<evidence type="ECO:0000256" key="2">
    <source>
        <dbReference type="ARBA" id="ARBA00038188"/>
    </source>
</evidence>
<proteinExistence type="inferred from homology"/>
<keyword evidence="3" id="KW-0489">Methyltransferase</keyword>
<evidence type="ECO:0000259" key="4">
    <source>
        <dbReference type="PROSITE" id="PS51685"/>
    </source>
</evidence>
<dbReference type="PANTHER" id="PTHR44068:SF1">
    <property type="entry name" value="HYPOTHETICAL LOC100005854"/>
    <property type="match status" value="1"/>
</dbReference>
<dbReference type="InterPro" id="IPR030384">
    <property type="entry name" value="MeTrfase_SMT"/>
</dbReference>
<dbReference type="PROSITE" id="PS51685">
    <property type="entry name" value="SAM_MT_ERG6_SMT"/>
    <property type="match status" value="1"/>
</dbReference>
<comment type="caution">
    <text evidence="5">The sequence shown here is derived from an EMBL/GenBank/DDBJ whole genome shotgun (WGS) entry which is preliminary data.</text>
</comment>
<evidence type="ECO:0000313" key="6">
    <source>
        <dbReference type="Proteomes" id="UP000789342"/>
    </source>
</evidence>
<dbReference type="GO" id="GO:0006696">
    <property type="term" value="P:ergosterol biosynthetic process"/>
    <property type="evidence" value="ECO:0007669"/>
    <property type="project" value="TreeGrafter"/>
</dbReference>
<organism evidence="5 6">
    <name type="scientific">Acaulospora morrowiae</name>
    <dbReference type="NCBI Taxonomy" id="94023"/>
    <lineage>
        <taxon>Eukaryota</taxon>
        <taxon>Fungi</taxon>
        <taxon>Fungi incertae sedis</taxon>
        <taxon>Mucoromycota</taxon>
        <taxon>Glomeromycotina</taxon>
        <taxon>Glomeromycetes</taxon>
        <taxon>Diversisporales</taxon>
        <taxon>Acaulosporaceae</taxon>
        <taxon>Acaulospora</taxon>
    </lineage>
</organism>
<dbReference type="PANTHER" id="PTHR44068">
    <property type="entry name" value="ZGC:194242"/>
    <property type="match status" value="1"/>
</dbReference>
<dbReference type="OrthoDB" id="540004at2759"/>
<feature type="domain" description="SAM-dependent methyltransferase Erg6/SMT-type" evidence="4">
    <location>
        <begin position="76"/>
        <end position="242"/>
    </location>
</feature>
<dbReference type="Pfam" id="PF13847">
    <property type="entry name" value="Methyltransf_31"/>
    <property type="match status" value="1"/>
</dbReference>
<dbReference type="InterPro" id="IPR025714">
    <property type="entry name" value="Methyltranfer_dom"/>
</dbReference>
<evidence type="ECO:0000313" key="5">
    <source>
        <dbReference type="EMBL" id="CAG8733543.1"/>
    </source>
</evidence>
<dbReference type="GO" id="GO:0005783">
    <property type="term" value="C:endoplasmic reticulum"/>
    <property type="evidence" value="ECO:0007669"/>
    <property type="project" value="TreeGrafter"/>
</dbReference>
<comment type="similarity">
    <text evidence="2 3">Belongs to the class I-like SAM-binding methyltransferase superfamily. Erg6/SMT family.</text>
</comment>
<dbReference type="EMBL" id="CAJVPV010027213">
    <property type="protein sequence ID" value="CAG8733543.1"/>
    <property type="molecule type" value="Genomic_DNA"/>
</dbReference>
<dbReference type="GO" id="GO:0003838">
    <property type="term" value="F:sterol 24-C-methyltransferase activity"/>
    <property type="evidence" value="ECO:0007669"/>
    <property type="project" value="TreeGrafter"/>
</dbReference>
<dbReference type="SUPFAM" id="SSF53335">
    <property type="entry name" value="S-adenosyl-L-methionine-dependent methyltransferases"/>
    <property type="match status" value="1"/>
</dbReference>
<dbReference type="InterPro" id="IPR050447">
    <property type="entry name" value="Erg6_SMT_methyltransf"/>
</dbReference>
<protein>
    <submittedName>
        <fullName evidence="5">2992_t:CDS:1</fullName>
    </submittedName>
</protein>
<gene>
    <name evidence="5" type="ORF">AMORRO_LOCUS14201</name>
</gene>
<name>A0A9N9IEF0_9GLOM</name>
<evidence type="ECO:0000256" key="3">
    <source>
        <dbReference type="PROSITE-ProRule" id="PRU01022"/>
    </source>
</evidence>
<dbReference type="Proteomes" id="UP000789342">
    <property type="component" value="Unassembled WGS sequence"/>
</dbReference>
<dbReference type="Gene3D" id="3.40.50.150">
    <property type="entry name" value="Vaccinia Virus protein VP39"/>
    <property type="match status" value="1"/>
</dbReference>
<feature type="non-terminal residue" evidence="5">
    <location>
        <position position="1"/>
    </location>
</feature>
<sequence length="242" mass="27856">MTTLDIDHSESEHIKRFHGEIIYEPDGFLTKIHRKDSELNRNLVNTYADLWKEDLLNKEESIEKRRENAQVMTNAFYDVVTDFYEYGWGESFHFARTFKGDTFEQSIKRHEHFLALKLGLNEKKKVLDVGCGVGGPLHEIVRLSGAHITGINNNGYQVERCKFYSKKLGVSEKTDFVKGDFTAMPQEFTGKFDSAYAIEATVHSPKLEIVYGEVFRALKPGGLFASYEWVTTPNYDENDPEH</sequence>
<keyword evidence="3" id="KW-0949">S-adenosyl-L-methionine</keyword>
<dbReference type="CDD" id="cd02440">
    <property type="entry name" value="AdoMet_MTases"/>
    <property type="match status" value="1"/>
</dbReference>
<dbReference type="InterPro" id="IPR029063">
    <property type="entry name" value="SAM-dependent_MTases_sf"/>
</dbReference>
<dbReference type="AlphaFoldDB" id="A0A9N9IEF0"/>
<accession>A0A9N9IEF0</accession>
<reference evidence="5" key="1">
    <citation type="submission" date="2021-06" db="EMBL/GenBank/DDBJ databases">
        <authorList>
            <person name="Kallberg Y."/>
            <person name="Tangrot J."/>
            <person name="Rosling A."/>
        </authorList>
    </citation>
    <scope>NUCLEOTIDE SEQUENCE</scope>
    <source>
        <strain evidence="5">CL551</strain>
    </source>
</reference>
<evidence type="ECO:0000256" key="1">
    <source>
        <dbReference type="ARBA" id="ARBA00022679"/>
    </source>
</evidence>
<keyword evidence="6" id="KW-1185">Reference proteome</keyword>
<dbReference type="GO" id="GO:0032259">
    <property type="term" value="P:methylation"/>
    <property type="evidence" value="ECO:0007669"/>
    <property type="project" value="UniProtKB-KW"/>
</dbReference>
<keyword evidence="1 3" id="KW-0808">Transferase</keyword>